<dbReference type="Proteomes" id="UP000231863">
    <property type="component" value="Chromosome"/>
</dbReference>
<dbReference type="Proteomes" id="UP000309259">
    <property type="component" value="Unassembled WGS sequence"/>
</dbReference>
<sequence>MGIVMRQYNNFYIKFQRQFKKAHGQVIETMPLEFSNKEYIERFKYMFPDKILLIERERNYWYGKRIIRKNLSKIRCKGMSLETDSFILSTSKHIRKIKRESLASNEEMVKKVNTARTISLEKLKAESLRRKRKLNYIQEVEPPYLRNYRNRFFKTHDLHERLEIIRELSKYDSKEVRKFFYAINGHIRNQSLKIEVQLYFQSLSLPFRLSRKKKGKKNFIDNEIIKNKKGPDELKKRLYINDLEKIKRFDIFVSHNSRDEEKIIEFYKKFNKKGQVVYIDWINDKYDLRREWCNASTVDIIKERIKQSDVFVLYFSGETLNSQWCTWELGYADALGKKICVYFSEEINRKGIPKFYVAYPELQMSKNIYVKIKGNEDILLEEWKKL</sequence>
<dbReference type="InterPro" id="IPR000157">
    <property type="entry name" value="TIR_dom"/>
</dbReference>
<evidence type="ECO:0000313" key="4">
    <source>
        <dbReference type="EMBL" id="TII02285.1"/>
    </source>
</evidence>
<dbReference type="Proteomes" id="UP001152877">
    <property type="component" value="Unassembled WGS sequence"/>
</dbReference>
<dbReference type="EMBL" id="JANFMI010000026">
    <property type="protein sequence ID" value="MDG4516788.1"/>
    <property type="molecule type" value="Genomic_DNA"/>
</dbReference>
<dbReference type="EMBL" id="CP025043">
    <property type="protein sequence ID" value="AUA19070.1"/>
    <property type="molecule type" value="Genomic_DNA"/>
</dbReference>
<proteinExistence type="predicted"/>
<feature type="domain" description="TIR" evidence="1">
    <location>
        <begin position="247"/>
        <end position="386"/>
    </location>
</feature>
<accession>A0A2I5KNZ7</accession>
<dbReference type="AlphaFoldDB" id="A0A2I5KNZ7"/>
<keyword evidence="2" id="KW-0675">Receptor</keyword>
<dbReference type="SUPFAM" id="SSF52200">
    <property type="entry name" value="Toll/Interleukin receptor TIR domain"/>
    <property type="match status" value="1"/>
</dbReference>
<reference evidence="4 6" key="2">
    <citation type="submission" date="2019-04" db="EMBL/GenBank/DDBJ databases">
        <title>Genome analysis of Streptococcus suis strain WUSS327.</title>
        <authorList>
            <person name="Chen H."/>
            <person name="Gao X."/>
            <person name="Wu Z."/>
        </authorList>
    </citation>
    <scope>NUCLEOTIDE SEQUENCE [LARGE SCALE GENOMIC DNA]</scope>
    <source>
        <strain evidence="4 6">WUSS327</strain>
    </source>
</reference>
<dbReference type="EMBL" id="SSXL01000015">
    <property type="protein sequence ID" value="TII02285.1"/>
    <property type="molecule type" value="Genomic_DNA"/>
</dbReference>
<evidence type="ECO:0000313" key="2">
    <source>
        <dbReference type="EMBL" id="AUA19070.1"/>
    </source>
</evidence>
<reference evidence="2 5" key="1">
    <citation type="submission" date="2017-11" db="EMBL/GenBank/DDBJ databases">
        <title>Genome analysis of Streptococcus suis serotype chz stain ah681.</title>
        <authorList>
            <person name="Pan Z."/>
            <person name="Zhang Y."/>
            <person name="Ma J."/>
            <person name="Lu P."/>
            <person name="Zhu Y."/>
            <person name="Zhong X."/>
            <person name="Dong W."/>
            <person name="Lu C."/>
            <person name="Yao H."/>
        </authorList>
    </citation>
    <scope>NUCLEOTIDE SEQUENCE [LARGE SCALE GENOMIC DNA]</scope>
    <source>
        <strain evidence="2 5">AH681</strain>
    </source>
</reference>
<evidence type="ECO:0000313" key="5">
    <source>
        <dbReference type="Proteomes" id="UP000231863"/>
    </source>
</evidence>
<protein>
    <submittedName>
        <fullName evidence="2">Toll/interleukin-1 receptor domain-containing protein</fullName>
    </submittedName>
</protein>
<dbReference type="Pfam" id="PF13676">
    <property type="entry name" value="TIR_2"/>
    <property type="match status" value="1"/>
</dbReference>
<evidence type="ECO:0000313" key="6">
    <source>
        <dbReference type="Proteomes" id="UP000309259"/>
    </source>
</evidence>
<dbReference type="InterPro" id="IPR035897">
    <property type="entry name" value="Toll_tir_struct_dom_sf"/>
</dbReference>
<evidence type="ECO:0000313" key="3">
    <source>
        <dbReference type="EMBL" id="MDG4516788.1"/>
    </source>
</evidence>
<name>A0A2I5KNZ7_STRSU</name>
<evidence type="ECO:0000259" key="1">
    <source>
        <dbReference type="PROSITE" id="PS50104"/>
    </source>
</evidence>
<dbReference type="GO" id="GO:0007165">
    <property type="term" value="P:signal transduction"/>
    <property type="evidence" value="ECO:0007669"/>
    <property type="project" value="InterPro"/>
</dbReference>
<gene>
    <name evidence="2" type="ORF">CWI26_05980</name>
    <name evidence="4" type="ORF">FAJ35_05170</name>
    <name evidence="3" type="ORF">NOL11_07410</name>
</gene>
<dbReference type="RefSeq" id="WP_024418309.1">
    <property type="nucleotide sequence ID" value="NZ_CP025043.1"/>
</dbReference>
<dbReference type="PROSITE" id="PS50104">
    <property type="entry name" value="TIR"/>
    <property type="match status" value="1"/>
</dbReference>
<organism evidence="2 5">
    <name type="scientific">Streptococcus suis</name>
    <dbReference type="NCBI Taxonomy" id="1307"/>
    <lineage>
        <taxon>Bacteria</taxon>
        <taxon>Bacillati</taxon>
        <taxon>Bacillota</taxon>
        <taxon>Bacilli</taxon>
        <taxon>Lactobacillales</taxon>
        <taxon>Streptococcaceae</taxon>
        <taxon>Streptococcus</taxon>
    </lineage>
</organism>
<dbReference type="Gene3D" id="3.40.50.10140">
    <property type="entry name" value="Toll/interleukin-1 receptor homology (TIR) domain"/>
    <property type="match status" value="1"/>
</dbReference>
<reference evidence="3" key="3">
    <citation type="submission" date="2022-07" db="EMBL/GenBank/DDBJ databases">
        <title>Whole Genome Sequencing of Streptococcus suis.</title>
        <authorList>
            <person name="Dai X."/>
            <person name="Huang J."/>
            <person name="Wang L."/>
        </authorList>
    </citation>
    <scope>NUCLEOTIDE SEQUENCE</scope>
    <source>
        <strain evidence="3">HDJ11</strain>
    </source>
</reference>